<gene>
    <name evidence="1" type="ORF">OW729_06700</name>
</gene>
<name>A0ABT4D7L1_9CLOT</name>
<evidence type="ECO:0000313" key="1">
    <source>
        <dbReference type="EMBL" id="MCY6958290.1"/>
    </source>
</evidence>
<dbReference type="Proteomes" id="UP001144612">
    <property type="component" value="Unassembled WGS sequence"/>
</dbReference>
<protein>
    <submittedName>
        <fullName evidence="1">Uncharacterized protein</fullName>
    </submittedName>
</protein>
<dbReference type="RefSeq" id="WP_268060704.1">
    <property type="nucleotide sequence ID" value="NZ_JAPQFJ010000005.1"/>
</dbReference>
<sequence length="118" mass="14341">MEKDKERTYFDEGQKNINKNLLKALTKITKDNNKHLEKNLNIMWNLGYQEALLLKDKEQEEFFDKLRFIDFNFIIQKIDFIKNLNVAFKEDDYSDDDIKATIVKKIIELYSYIYEEMK</sequence>
<comment type="caution">
    <text evidence="1">The sequence shown here is derived from an EMBL/GenBank/DDBJ whole genome shotgun (WGS) entry which is preliminary data.</text>
</comment>
<dbReference type="EMBL" id="JAPQFJ010000005">
    <property type="protein sequence ID" value="MCY6958290.1"/>
    <property type="molecule type" value="Genomic_DNA"/>
</dbReference>
<organism evidence="1 2">
    <name type="scientific">Clostridium brassicae</name>
    <dbReference type="NCBI Taxonomy" id="2999072"/>
    <lineage>
        <taxon>Bacteria</taxon>
        <taxon>Bacillati</taxon>
        <taxon>Bacillota</taxon>
        <taxon>Clostridia</taxon>
        <taxon>Eubacteriales</taxon>
        <taxon>Clostridiaceae</taxon>
        <taxon>Clostridium</taxon>
    </lineage>
</organism>
<proteinExistence type="predicted"/>
<reference evidence="1" key="1">
    <citation type="submission" date="2022-12" db="EMBL/GenBank/DDBJ databases">
        <title>Clostridium sp. nov., isolated from industrial wastewater.</title>
        <authorList>
            <person name="Jiayan W."/>
        </authorList>
    </citation>
    <scope>NUCLEOTIDE SEQUENCE</scope>
    <source>
        <strain evidence="1">ZC22-4</strain>
    </source>
</reference>
<keyword evidence="2" id="KW-1185">Reference proteome</keyword>
<accession>A0ABT4D7L1</accession>
<evidence type="ECO:0000313" key="2">
    <source>
        <dbReference type="Proteomes" id="UP001144612"/>
    </source>
</evidence>